<evidence type="ECO:0000256" key="3">
    <source>
        <dbReference type="ARBA" id="ARBA00022692"/>
    </source>
</evidence>
<evidence type="ECO:0000256" key="6">
    <source>
        <dbReference type="SAM" id="MobiDB-lite"/>
    </source>
</evidence>
<feature type="transmembrane region" description="Helical" evidence="7">
    <location>
        <begin position="39"/>
        <end position="56"/>
    </location>
</feature>
<comment type="caution">
    <text evidence="9">The sequence shown here is derived from an EMBL/GenBank/DDBJ whole genome shotgun (WGS) entry which is preliminary data.</text>
</comment>
<evidence type="ECO:0000256" key="1">
    <source>
        <dbReference type="ARBA" id="ARBA00004651"/>
    </source>
</evidence>
<organism evidence="9 10">
    <name type="scientific">Corynebacterium nuruki</name>
    <dbReference type="NCBI Taxonomy" id="1032851"/>
    <lineage>
        <taxon>Bacteria</taxon>
        <taxon>Bacillati</taxon>
        <taxon>Actinomycetota</taxon>
        <taxon>Actinomycetes</taxon>
        <taxon>Mycobacteriales</taxon>
        <taxon>Corynebacteriaceae</taxon>
        <taxon>Corynebacterium</taxon>
    </lineage>
</organism>
<gene>
    <name evidence="9" type="ORF">DIW82_00995</name>
</gene>
<dbReference type="EMBL" id="DQID01000023">
    <property type="protein sequence ID" value="HCT13396.1"/>
    <property type="molecule type" value="Genomic_DNA"/>
</dbReference>
<reference evidence="9 10" key="1">
    <citation type="journal article" date="2018" name="Nat. Biotechnol.">
        <title>A standardized bacterial taxonomy based on genome phylogeny substantially revises the tree of life.</title>
        <authorList>
            <person name="Parks D.H."/>
            <person name="Chuvochina M."/>
            <person name="Waite D.W."/>
            <person name="Rinke C."/>
            <person name="Skarshewski A."/>
            <person name="Chaumeil P.A."/>
            <person name="Hugenholtz P."/>
        </authorList>
    </citation>
    <scope>NUCLEOTIDE SEQUENCE [LARGE SCALE GENOMIC DNA]</scope>
    <source>
        <strain evidence="9">UBA11247</strain>
    </source>
</reference>
<keyword evidence="5 7" id="KW-0472">Membrane</keyword>
<feature type="transmembrane region" description="Helical" evidence="7">
    <location>
        <begin position="392"/>
        <end position="414"/>
    </location>
</feature>
<dbReference type="PANTHER" id="PTHR30619">
    <property type="entry name" value="DNA INTERNALIZATION/COMPETENCE PROTEIN COMEC/REC2"/>
    <property type="match status" value="1"/>
</dbReference>
<protein>
    <recommendedName>
        <fullName evidence="8">ComEC/Rec2-related protein domain-containing protein</fullName>
    </recommendedName>
</protein>
<accession>A0A3D4SVV2</accession>
<name>A0A3D4SVV2_9CORY</name>
<dbReference type="GO" id="GO:0005886">
    <property type="term" value="C:plasma membrane"/>
    <property type="evidence" value="ECO:0007669"/>
    <property type="project" value="UniProtKB-SubCell"/>
</dbReference>
<dbReference type="NCBIfam" id="TIGR00360">
    <property type="entry name" value="ComEC_N-term"/>
    <property type="match status" value="1"/>
</dbReference>
<comment type="subcellular location">
    <subcellularLocation>
        <location evidence="1">Cell membrane</location>
        <topology evidence="1">Multi-pass membrane protein</topology>
    </subcellularLocation>
</comment>
<sequence>MTASQSERRPAGGPWTVADRDPWSPDAVRRRRGAPDLRLVPAALVTWAAVTVTVLTRSPVPAVVAGAVAVVPLVLLRCLGPDRSRHGRSARWSDRLPVRSLLRTAVVAPVLAAAWALRAWQRTTVVDRHPWSAAHNTVADGDYTVTGAPRPVRDGGVVLDVDVPDLGQVPVFVGGGHSHGDGGDSGDSGVGAGQGRVTDLLDIRPGTVLHITGSVRTDDRPGLVPVTVSARGTPGPLRDPSGLQAVTGHLRAALREAASHLPGTTGDLVPGMVVGDTGRLSVGTRTDFLATGLSHLMAVSGANVATVTGAVLLAAVALRVGKRGQVVAAAVALVLFALLVGPEPSVLRATVMGAVGLVAVASARRTHGFAACSAAVLLLLLVDPGLAVEYAFILSVVATVGIVALAPWISRRLLQVWARSRDRRGRGAPVQWQLMLTRLVGVSLAADVVTAPVIVHMVGVVSPTALPANLLVGPAVAP</sequence>
<proteinExistence type="predicted"/>
<feature type="compositionally biased region" description="Basic and acidic residues" evidence="6">
    <location>
        <begin position="1"/>
        <end position="10"/>
    </location>
</feature>
<evidence type="ECO:0000256" key="4">
    <source>
        <dbReference type="ARBA" id="ARBA00022989"/>
    </source>
</evidence>
<evidence type="ECO:0000256" key="5">
    <source>
        <dbReference type="ARBA" id="ARBA00023136"/>
    </source>
</evidence>
<evidence type="ECO:0000259" key="8">
    <source>
        <dbReference type="Pfam" id="PF03772"/>
    </source>
</evidence>
<dbReference type="InterPro" id="IPR052159">
    <property type="entry name" value="Competence_DNA_uptake"/>
</dbReference>
<dbReference type="AlphaFoldDB" id="A0A3D4SVV2"/>
<keyword evidence="2" id="KW-1003">Cell membrane</keyword>
<dbReference type="InterPro" id="IPR004477">
    <property type="entry name" value="ComEC_N"/>
</dbReference>
<evidence type="ECO:0000256" key="7">
    <source>
        <dbReference type="SAM" id="Phobius"/>
    </source>
</evidence>
<evidence type="ECO:0000313" key="9">
    <source>
        <dbReference type="EMBL" id="HCT13396.1"/>
    </source>
</evidence>
<feature type="transmembrane region" description="Helical" evidence="7">
    <location>
        <begin position="296"/>
        <end position="317"/>
    </location>
</feature>
<feature type="transmembrane region" description="Helical" evidence="7">
    <location>
        <begin position="101"/>
        <end position="120"/>
    </location>
</feature>
<feature type="domain" description="ComEC/Rec2-related protein" evidence="8">
    <location>
        <begin position="272"/>
        <end position="476"/>
    </location>
</feature>
<dbReference type="PANTHER" id="PTHR30619:SF7">
    <property type="entry name" value="BETA-LACTAMASE DOMAIN PROTEIN"/>
    <property type="match status" value="1"/>
</dbReference>
<keyword evidence="3 7" id="KW-0812">Transmembrane</keyword>
<dbReference type="STRING" id="863239.GCA_000213935_00737"/>
<evidence type="ECO:0000313" key="10">
    <source>
        <dbReference type="Proteomes" id="UP000261739"/>
    </source>
</evidence>
<keyword evidence="4 7" id="KW-1133">Transmembrane helix</keyword>
<feature type="transmembrane region" description="Helical" evidence="7">
    <location>
        <begin position="62"/>
        <end position="80"/>
    </location>
</feature>
<dbReference type="Pfam" id="PF03772">
    <property type="entry name" value="Competence"/>
    <property type="match status" value="1"/>
</dbReference>
<feature type="transmembrane region" description="Helical" evidence="7">
    <location>
        <begin position="324"/>
        <end position="340"/>
    </location>
</feature>
<evidence type="ECO:0000256" key="2">
    <source>
        <dbReference type="ARBA" id="ARBA00022475"/>
    </source>
</evidence>
<feature type="transmembrane region" description="Helical" evidence="7">
    <location>
        <begin position="435"/>
        <end position="461"/>
    </location>
</feature>
<feature type="non-terminal residue" evidence="9">
    <location>
        <position position="478"/>
    </location>
</feature>
<dbReference type="Proteomes" id="UP000261739">
    <property type="component" value="Unassembled WGS sequence"/>
</dbReference>
<feature type="region of interest" description="Disordered" evidence="6">
    <location>
        <begin position="1"/>
        <end position="27"/>
    </location>
</feature>